<dbReference type="Gene3D" id="1.10.357.20">
    <property type="entry name" value="SLC41 divalent cation transporters, integral membrane domain"/>
    <property type="match status" value="1"/>
</dbReference>
<dbReference type="InterPro" id="IPR006669">
    <property type="entry name" value="MgtE_transporter"/>
</dbReference>
<dbReference type="InterPro" id="IPR006668">
    <property type="entry name" value="Mg_transptr_MgtE_intracell_dom"/>
</dbReference>
<dbReference type="GO" id="GO:0005886">
    <property type="term" value="C:plasma membrane"/>
    <property type="evidence" value="ECO:0007669"/>
    <property type="project" value="UniProtKB-SubCell"/>
</dbReference>
<feature type="transmembrane region" description="Helical" evidence="9">
    <location>
        <begin position="389"/>
        <end position="411"/>
    </location>
</feature>
<comment type="subcellular location">
    <subcellularLocation>
        <location evidence="9">Cell membrane</location>
        <topology evidence="9">Multi-pass membrane protein</topology>
    </subcellularLocation>
    <subcellularLocation>
        <location evidence="1">Membrane</location>
        <topology evidence="1">Multi-pass membrane protein</topology>
    </subcellularLocation>
</comment>
<evidence type="ECO:0000256" key="2">
    <source>
        <dbReference type="ARBA" id="ARBA00009749"/>
    </source>
</evidence>
<dbReference type="InterPro" id="IPR046342">
    <property type="entry name" value="CBS_dom_sf"/>
</dbReference>
<protein>
    <recommendedName>
        <fullName evidence="9">Magnesium transporter MgtE</fullName>
    </recommendedName>
</protein>
<gene>
    <name evidence="11" type="ORF">BZG01_15405</name>
</gene>
<evidence type="ECO:0000256" key="6">
    <source>
        <dbReference type="ARBA" id="ARBA00022989"/>
    </source>
</evidence>
<keyword evidence="9" id="KW-0479">Metal-binding</keyword>
<keyword evidence="12" id="KW-1185">Reference proteome</keyword>
<organism evidence="11 12">
    <name type="scientific">Labilibaculum manganireducens</name>
    <dbReference type="NCBI Taxonomy" id="1940525"/>
    <lineage>
        <taxon>Bacteria</taxon>
        <taxon>Pseudomonadati</taxon>
        <taxon>Bacteroidota</taxon>
        <taxon>Bacteroidia</taxon>
        <taxon>Marinilabiliales</taxon>
        <taxon>Marinifilaceae</taxon>
        <taxon>Labilibaculum</taxon>
    </lineage>
</organism>
<evidence type="ECO:0000313" key="11">
    <source>
        <dbReference type="EMBL" id="PKQ63703.1"/>
    </source>
</evidence>
<keyword evidence="3 9" id="KW-0813">Transport</keyword>
<keyword evidence="4 9" id="KW-0812">Transmembrane</keyword>
<evidence type="ECO:0000256" key="3">
    <source>
        <dbReference type="ARBA" id="ARBA00022448"/>
    </source>
</evidence>
<keyword evidence="5 9" id="KW-0460">Magnesium</keyword>
<sequence length="453" mass="50067">MQFELTREYIDQLKRIIEEKDEAGAIGMMDGLHPADIAEIYDELNTEEAKFLYLLLDIDTAADVLAELEEDDRDRFLKVLPIEVIAKQFIHRMDSDDAADVIGGMSEEQQEEILSHIGDIEQAGDIVDLLHYDEDTAGGLMAKELVMVNENWTVLTCLRELSRQAEDIDEIYYVYVVDDDGILKGTLSLKIMILSPTSAKISNIYQPDVMSVHTDEPDEEVARIMEKYDLVAIPVIDSIGRLMGRITIDDVVDVIRDEAEKDYQMASGLTEDVESSDSVWIQTRARLPWLLIGLMGGLISAFVISRHEGDLGNYTAMAFFIPLITAMGGNVGVQSAAIIVQGLASNSLGFESTISRLLRELMGAFVNGIICSGLVFIVNLFLVGHSFSLTISVSVALFSVIIFASIFGTLIPLTLHKMKIDPALATGPFVTTLNDIVGLFIYLSIGAYFLSFI</sequence>
<dbReference type="CDD" id="cd04606">
    <property type="entry name" value="CBS_pair_Mg_transporter"/>
    <property type="match status" value="1"/>
</dbReference>
<dbReference type="InterPro" id="IPR000644">
    <property type="entry name" value="CBS_dom"/>
</dbReference>
<dbReference type="Proteomes" id="UP000233618">
    <property type="component" value="Unassembled WGS sequence"/>
</dbReference>
<reference evidence="11 12" key="1">
    <citation type="journal article" date="2017" name="Front. Microbiol.">
        <title>Labilibaculum manganireducens gen. nov., sp. nov. and Labilibaculum filiforme sp. nov., Novel Bacteroidetes Isolated from Subsurface Sediments of the Baltic Sea.</title>
        <authorList>
            <person name="Vandieken V."/>
            <person name="Marshall I.P."/>
            <person name="Niemann H."/>
            <person name="Engelen B."/>
            <person name="Cypionka H."/>
        </authorList>
    </citation>
    <scope>NUCLEOTIDE SEQUENCE [LARGE SCALE GENOMIC DNA]</scope>
    <source>
        <strain evidence="11 12">59.10-2M</strain>
    </source>
</reference>
<proteinExistence type="inferred from homology"/>
<accession>A0A2N3I0D4</accession>
<keyword evidence="7 9" id="KW-0472">Membrane</keyword>
<dbReference type="Gene3D" id="1.25.60.10">
    <property type="entry name" value="MgtE N-terminal domain-like"/>
    <property type="match status" value="1"/>
</dbReference>
<dbReference type="InterPro" id="IPR006667">
    <property type="entry name" value="SLC41_membr_dom"/>
</dbReference>
<dbReference type="PANTHER" id="PTHR43773">
    <property type="entry name" value="MAGNESIUM TRANSPORTER MGTE"/>
    <property type="match status" value="1"/>
</dbReference>
<evidence type="ECO:0000256" key="4">
    <source>
        <dbReference type="ARBA" id="ARBA00022692"/>
    </source>
</evidence>
<dbReference type="Pfam" id="PF01769">
    <property type="entry name" value="MgtE"/>
    <property type="match status" value="1"/>
</dbReference>
<feature type="transmembrane region" description="Helical" evidence="9">
    <location>
        <begin position="287"/>
        <end position="304"/>
    </location>
</feature>
<evidence type="ECO:0000313" key="12">
    <source>
        <dbReference type="Proteomes" id="UP000233618"/>
    </source>
</evidence>
<dbReference type="Pfam" id="PF00571">
    <property type="entry name" value="CBS"/>
    <property type="match status" value="2"/>
</dbReference>
<dbReference type="SMART" id="SM00924">
    <property type="entry name" value="MgtE_N"/>
    <property type="match status" value="1"/>
</dbReference>
<dbReference type="InterPro" id="IPR036739">
    <property type="entry name" value="SLC41_membr_dom_sf"/>
</dbReference>
<keyword evidence="8" id="KW-0129">CBS domain</keyword>
<dbReference type="SUPFAM" id="SSF158791">
    <property type="entry name" value="MgtE N-terminal domain-like"/>
    <property type="match status" value="1"/>
</dbReference>
<dbReference type="InterPro" id="IPR038076">
    <property type="entry name" value="MgtE_N_sf"/>
</dbReference>
<dbReference type="NCBIfam" id="TIGR00400">
    <property type="entry name" value="mgtE"/>
    <property type="match status" value="1"/>
</dbReference>
<dbReference type="EMBL" id="MVDE01000027">
    <property type="protein sequence ID" value="PKQ63703.1"/>
    <property type="molecule type" value="Genomic_DNA"/>
</dbReference>
<keyword evidence="6 9" id="KW-1133">Transmembrane helix</keyword>
<comment type="caution">
    <text evidence="11">The sequence shown here is derived from an EMBL/GenBank/DDBJ whole genome shotgun (WGS) entry which is preliminary data.</text>
</comment>
<evidence type="ECO:0000256" key="5">
    <source>
        <dbReference type="ARBA" id="ARBA00022842"/>
    </source>
</evidence>
<dbReference type="PANTHER" id="PTHR43773:SF1">
    <property type="entry name" value="MAGNESIUM TRANSPORTER MGTE"/>
    <property type="match status" value="1"/>
</dbReference>
<comment type="function">
    <text evidence="9">Acts as a magnesium transporter.</text>
</comment>
<comment type="subunit">
    <text evidence="9">Homodimer.</text>
</comment>
<feature type="domain" description="CBS" evidence="10">
    <location>
        <begin position="205"/>
        <end position="261"/>
    </location>
</feature>
<dbReference type="GO" id="GO:0015095">
    <property type="term" value="F:magnesium ion transmembrane transporter activity"/>
    <property type="evidence" value="ECO:0007669"/>
    <property type="project" value="UniProtKB-UniRule"/>
</dbReference>
<comment type="similarity">
    <text evidence="2 9">Belongs to the SLC41A transporter family.</text>
</comment>
<feature type="transmembrane region" description="Helical" evidence="9">
    <location>
        <begin position="423"/>
        <end position="450"/>
    </location>
</feature>
<dbReference type="AlphaFoldDB" id="A0A2N3I0D4"/>
<feature type="transmembrane region" description="Helical" evidence="9">
    <location>
        <begin position="361"/>
        <end position="383"/>
    </location>
</feature>
<dbReference type="PROSITE" id="PS51371">
    <property type="entry name" value="CBS"/>
    <property type="match status" value="1"/>
</dbReference>
<dbReference type="Gene3D" id="3.10.580.10">
    <property type="entry name" value="CBS-domain"/>
    <property type="match status" value="1"/>
</dbReference>
<dbReference type="Pfam" id="PF03448">
    <property type="entry name" value="MgtE_N"/>
    <property type="match status" value="1"/>
</dbReference>
<dbReference type="SUPFAM" id="SSF161093">
    <property type="entry name" value="MgtE membrane domain-like"/>
    <property type="match status" value="1"/>
</dbReference>
<dbReference type="RefSeq" id="WP_101310742.1">
    <property type="nucleotide sequence ID" value="NZ_CAXXEE010000003.1"/>
</dbReference>
<keyword evidence="9" id="KW-1003">Cell membrane</keyword>
<evidence type="ECO:0000256" key="7">
    <source>
        <dbReference type="ARBA" id="ARBA00023136"/>
    </source>
</evidence>
<dbReference type="GO" id="GO:0046872">
    <property type="term" value="F:metal ion binding"/>
    <property type="evidence" value="ECO:0007669"/>
    <property type="project" value="UniProtKB-KW"/>
</dbReference>
<evidence type="ECO:0000256" key="1">
    <source>
        <dbReference type="ARBA" id="ARBA00004141"/>
    </source>
</evidence>
<evidence type="ECO:0000256" key="9">
    <source>
        <dbReference type="RuleBase" id="RU362011"/>
    </source>
</evidence>
<evidence type="ECO:0000259" key="10">
    <source>
        <dbReference type="PROSITE" id="PS51371"/>
    </source>
</evidence>
<name>A0A2N3I0D4_9BACT</name>
<feature type="transmembrane region" description="Helical" evidence="9">
    <location>
        <begin position="316"/>
        <end position="340"/>
    </location>
</feature>
<evidence type="ECO:0000256" key="8">
    <source>
        <dbReference type="PROSITE-ProRule" id="PRU00703"/>
    </source>
</evidence>
<dbReference type="SMART" id="SM00116">
    <property type="entry name" value="CBS"/>
    <property type="match status" value="2"/>
</dbReference>
<dbReference type="SUPFAM" id="SSF54631">
    <property type="entry name" value="CBS-domain pair"/>
    <property type="match status" value="1"/>
</dbReference>